<dbReference type="Pfam" id="PF04321">
    <property type="entry name" value="RmlD_sub_bind"/>
    <property type="match status" value="1"/>
</dbReference>
<accession>A4CBX4</accession>
<comment type="similarity">
    <text evidence="2 6">Belongs to the dTDP-4-dehydrorhamnose reductase family.</text>
</comment>
<dbReference type="InterPro" id="IPR036291">
    <property type="entry name" value="NAD(P)-bd_dom_sf"/>
</dbReference>
<keyword evidence="6" id="KW-0521">NADP</keyword>
<dbReference type="InterPro" id="IPR029903">
    <property type="entry name" value="RmlD-like-bd"/>
</dbReference>
<comment type="function">
    <text evidence="6">Catalyzes the reduction of dTDP-6-deoxy-L-lyxo-4-hexulose to yield dTDP-L-rhamnose.</text>
</comment>
<dbReference type="RefSeq" id="WP_009839693.1">
    <property type="nucleotide sequence ID" value="NZ_CH959301.1"/>
</dbReference>
<dbReference type="CDD" id="cd05254">
    <property type="entry name" value="dTDP_HR_like_SDR_e"/>
    <property type="match status" value="1"/>
</dbReference>
<dbReference type="eggNOG" id="COG1091">
    <property type="taxonomic scope" value="Bacteria"/>
</dbReference>
<dbReference type="OrthoDB" id="9803892at2"/>
<dbReference type="PANTHER" id="PTHR10491:SF4">
    <property type="entry name" value="METHIONINE ADENOSYLTRANSFERASE 2 SUBUNIT BETA"/>
    <property type="match status" value="1"/>
</dbReference>
<keyword evidence="9" id="KW-1185">Reference proteome</keyword>
<name>A4CBX4_9GAMM</name>
<dbReference type="EMBL" id="AAOH01000005">
    <property type="protein sequence ID" value="EAR27861.1"/>
    <property type="molecule type" value="Genomic_DNA"/>
</dbReference>
<proteinExistence type="inferred from homology"/>
<dbReference type="AlphaFoldDB" id="A4CBX4"/>
<dbReference type="UniPathway" id="UPA00124"/>
<evidence type="ECO:0000259" key="7">
    <source>
        <dbReference type="Pfam" id="PF04321"/>
    </source>
</evidence>
<dbReference type="GO" id="GO:0019305">
    <property type="term" value="P:dTDP-rhamnose biosynthetic process"/>
    <property type="evidence" value="ECO:0007669"/>
    <property type="project" value="UniProtKB-UniPathway"/>
</dbReference>
<reference evidence="8 9" key="1">
    <citation type="submission" date="2006-02" db="EMBL/GenBank/DDBJ databases">
        <authorList>
            <person name="Moran M.A."/>
            <person name="Kjelleberg S."/>
            <person name="Egan S."/>
            <person name="Saunders N."/>
            <person name="Thomas T."/>
            <person name="Ferriera S."/>
            <person name="Johnson J."/>
            <person name="Kravitz S."/>
            <person name="Halpern A."/>
            <person name="Remington K."/>
            <person name="Beeson K."/>
            <person name="Tran B."/>
            <person name="Rogers Y.-H."/>
            <person name="Friedman R."/>
            <person name="Venter J.C."/>
        </authorList>
    </citation>
    <scope>NUCLEOTIDE SEQUENCE [LARGE SCALE GENOMIC DNA]</scope>
    <source>
        <strain evidence="8 9">D2</strain>
    </source>
</reference>
<comment type="cofactor">
    <cofactor evidence="6">
        <name>Mg(2+)</name>
        <dbReference type="ChEBI" id="CHEBI:18420"/>
    </cofactor>
    <text evidence="6">Binds 1 Mg(2+) ion per monomer.</text>
</comment>
<protein>
    <recommendedName>
        <fullName evidence="4 6">dTDP-4-dehydrorhamnose reductase</fullName>
        <ecNumber evidence="3 6">1.1.1.133</ecNumber>
    </recommendedName>
</protein>
<dbReference type="Gene3D" id="3.90.25.10">
    <property type="entry name" value="UDP-galactose 4-epimerase, domain 1"/>
    <property type="match status" value="1"/>
</dbReference>
<dbReference type="NCBIfam" id="TIGR01214">
    <property type="entry name" value="rmlD"/>
    <property type="match status" value="1"/>
</dbReference>
<dbReference type="Gene3D" id="3.40.50.720">
    <property type="entry name" value="NAD(P)-binding Rossmann-like Domain"/>
    <property type="match status" value="1"/>
</dbReference>
<evidence type="ECO:0000256" key="5">
    <source>
        <dbReference type="ARBA" id="ARBA00048200"/>
    </source>
</evidence>
<evidence type="ECO:0000256" key="3">
    <source>
        <dbReference type="ARBA" id="ARBA00012929"/>
    </source>
</evidence>
<sequence length="289" mass="32023">MTSSLKKVLIIGRKGQLAQALLATKKANIEVLVVGSNEFDVTQLGTLRSIINQFKPEVIINAAAYTAVDLAESNPERAYLINADLVTFLAKICQLQRIRFIQLSTDYVFDGEQQTPYTVGDLPKPLNVYGASKRAGEMAVLTHCPDFGSVVRTSWLYSLCGNNFLLTMLRLMQERPALEIVNDQVGSPTSAITLADFLWSLIDLPNWLPIYHFSGQGQGSWFDFAVEIQHVAHSAGLLSYLIPIKPICSAQFHTAAIRPCYSVLDCSGSNGIYHMRPWQETLNVLLNSQ</sequence>
<evidence type="ECO:0000313" key="9">
    <source>
        <dbReference type="Proteomes" id="UP000006201"/>
    </source>
</evidence>
<dbReference type="PANTHER" id="PTHR10491">
    <property type="entry name" value="DTDP-4-DEHYDRORHAMNOSE REDUCTASE"/>
    <property type="match status" value="1"/>
</dbReference>
<dbReference type="EC" id="1.1.1.133" evidence="3 6"/>
<evidence type="ECO:0000313" key="8">
    <source>
        <dbReference type="EMBL" id="EAR27861.1"/>
    </source>
</evidence>
<evidence type="ECO:0000256" key="4">
    <source>
        <dbReference type="ARBA" id="ARBA00017099"/>
    </source>
</evidence>
<dbReference type="GO" id="GO:0005829">
    <property type="term" value="C:cytosol"/>
    <property type="evidence" value="ECO:0007669"/>
    <property type="project" value="TreeGrafter"/>
</dbReference>
<comment type="caution">
    <text evidence="8">The sequence shown here is derived from an EMBL/GenBank/DDBJ whole genome shotgun (WGS) entry which is preliminary data.</text>
</comment>
<comment type="catalytic activity">
    <reaction evidence="5 6">
        <text>dTDP-beta-L-rhamnose + NADP(+) = dTDP-4-dehydro-beta-L-rhamnose + NADPH + H(+)</text>
        <dbReference type="Rhea" id="RHEA:21796"/>
        <dbReference type="ChEBI" id="CHEBI:15378"/>
        <dbReference type="ChEBI" id="CHEBI:57510"/>
        <dbReference type="ChEBI" id="CHEBI:57783"/>
        <dbReference type="ChEBI" id="CHEBI:58349"/>
        <dbReference type="ChEBI" id="CHEBI:62830"/>
        <dbReference type="EC" id="1.1.1.133"/>
    </reaction>
</comment>
<dbReference type="STRING" id="87626.PTD2_18605"/>
<dbReference type="Proteomes" id="UP000006201">
    <property type="component" value="Unassembled WGS sequence"/>
</dbReference>
<keyword evidence="6" id="KW-0560">Oxidoreductase</keyword>
<dbReference type="HOGENOM" id="CLU_045518_1_0_6"/>
<evidence type="ECO:0000256" key="2">
    <source>
        <dbReference type="ARBA" id="ARBA00010944"/>
    </source>
</evidence>
<feature type="domain" description="RmlD-like substrate binding" evidence="7">
    <location>
        <begin position="7"/>
        <end position="287"/>
    </location>
</feature>
<dbReference type="GO" id="GO:0008831">
    <property type="term" value="F:dTDP-4-dehydrorhamnose reductase activity"/>
    <property type="evidence" value="ECO:0007669"/>
    <property type="project" value="UniProtKB-EC"/>
</dbReference>
<organism evidence="8 9">
    <name type="scientific">Pseudoalteromonas tunicata D2</name>
    <dbReference type="NCBI Taxonomy" id="87626"/>
    <lineage>
        <taxon>Bacteria</taxon>
        <taxon>Pseudomonadati</taxon>
        <taxon>Pseudomonadota</taxon>
        <taxon>Gammaproteobacteria</taxon>
        <taxon>Alteromonadales</taxon>
        <taxon>Pseudoalteromonadaceae</taxon>
        <taxon>Pseudoalteromonas</taxon>
    </lineage>
</organism>
<comment type="pathway">
    <text evidence="1 6">Carbohydrate biosynthesis; dTDP-L-rhamnose biosynthesis.</text>
</comment>
<evidence type="ECO:0000256" key="1">
    <source>
        <dbReference type="ARBA" id="ARBA00004781"/>
    </source>
</evidence>
<dbReference type="InterPro" id="IPR005913">
    <property type="entry name" value="dTDP_dehydrorham_reduct"/>
</dbReference>
<dbReference type="GO" id="GO:0009243">
    <property type="term" value="P:O antigen biosynthetic process"/>
    <property type="evidence" value="ECO:0007669"/>
    <property type="project" value="UniProtKB-UniPathway"/>
</dbReference>
<evidence type="ECO:0000256" key="6">
    <source>
        <dbReference type="RuleBase" id="RU364082"/>
    </source>
</evidence>
<dbReference type="UniPathway" id="UPA00281"/>
<gene>
    <name evidence="8" type="ORF">PTD2_18605</name>
</gene>
<dbReference type="SUPFAM" id="SSF51735">
    <property type="entry name" value="NAD(P)-binding Rossmann-fold domains"/>
    <property type="match status" value="1"/>
</dbReference>